<dbReference type="PROSITE" id="PS00571">
    <property type="entry name" value="AMIDASES"/>
    <property type="match status" value="1"/>
</dbReference>
<protein>
    <recommendedName>
        <fullName evidence="2">Amidase domain-containing protein</fullName>
    </recommendedName>
</protein>
<evidence type="ECO:0000256" key="1">
    <source>
        <dbReference type="ARBA" id="ARBA00009199"/>
    </source>
</evidence>
<dbReference type="PANTHER" id="PTHR11895:SF67">
    <property type="entry name" value="AMIDASE DOMAIN-CONTAINING PROTEIN"/>
    <property type="match status" value="1"/>
</dbReference>
<dbReference type="InterPro" id="IPR000120">
    <property type="entry name" value="Amidase"/>
</dbReference>
<dbReference type="STRING" id="4829.A0A163MVR1"/>
<dbReference type="PANTHER" id="PTHR11895">
    <property type="entry name" value="TRANSAMIDASE"/>
    <property type="match status" value="1"/>
</dbReference>
<name>A0A163MVR1_ABSGL</name>
<dbReference type="Pfam" id="PF01425">
    <property type="entry name" value="Amidase"/>
    <property type="match status" value="1"/>
</dbReference>
<proteinExistence type="inferred from homology"/>
<comment type="similarity">
    <text evidence="1">Belongs to the amidase family.</text>
</comment>
<evidence type="ECO:0000313" key="3">
    <source>
        <dbReference type="EMBL" id="SAM09231.1"/>
    </source>
</evidence>
<keyword evidence="4" id="KW-1185">Reference proteome</keyword>
<dbReference type="Gene3D" id="3.90.1300.10">
    <property type="entry name" value="Amidase signature (AS) domain"/>
    <property type="match status" value="1"/>
</dbReference>
<evidence type="ECO:0000259" key="2">
    <source>
        <dbReference type="Pfam" id="PF01425"/>
    </source>
</evidence>
<accession>A0A163MVR1</accession>
<dbReference type="InterPro" id="IPR036928">
    <property type="entry name" value="AS_sf"/>
</dbReference>
<evidence type="ECO:0000313" key="4">
    <source>
        <dbReference type="Proteomes" id="UP000078561"/>
    </source>
</evidence>
<feature type="domain" description="Amidase" evidence="2">
    <location>
        <begin position="128"/>
        <end position="533"/>
    </location>
</feature>
<dbReference type="SUPFAM" id="SSF75304">
    <property type="entry name" value="Amidase signature (AS) enzymes"/>
    <property type="match status" value="1"/>
</dbReference>
<gene>
    <name evidence="3" type="primary">ABSGL_14905.1 scaffold 15133</name>
</gene>
<dbReference type="InterPro" id="IPR023631">
    <property type="entry name" value="Amidase_dom"/>
</dbReference>
<organism evidence="3">
    <name type="scientific">Absidia glauca</name>
    <name type="common">Pin mould</name>
    <dbReference type="NCBI Taxonomy" id="4829"/>
    <lineage>
        <taxon>Eukaryota</taxon>
        <taxon>Fungi</taxon>
        <taxon>Fungi incertae sedis</taxon>
        <taxon>Mucoromycota</taxon>
        <taxon>Mucoromycotina</taxon>
        <taxon>Mucoromycetes</taxon>
        <taxon>Mucorales</taxon>
        <taxon>Cunninghamellaceae</taxon>
        <taxon>Absidia</taxon>
    </lineage>
</organism>
<dbReference type="OrthoDB" id="566138at2759"/>
<dbReference type="Proteomes" id="UP000078561">
    <property type="component" value="Unassembled WGS sequence"/>
</dbReference>
<dbReference type="AlphaFoldDB" id="A0A163MVR1"/>
<dbReference type="EMBL" id="LT554999">
    <property type="protein sequence ID" value="SAM09231.1"/>
    <property type="molecule type" value="Genomic_DNA"/>
</dbReference>
<sequence length="561" mass="60206">MTDGPLNSVSTPVLVGQNLLDLVKALEEQPGVATALAQRSPFSALRNRSDLQGLPVTFPIPFSYLAQASGPSADKKIPTLDHGARSKSSAFLSFWDYHEKYLDQSLTPTQVASRVIESIEQSHVHEWVQPVDQEDILRQAAASTERYKNGQHKSQLDGIFMVFKEDQNIEGRITTAGTSFLNKDSPATFDSTPIHNLRDAGAIIVGHARMNEIGWDTFSVNPNSGTPRNPYHLGSSSGGSSGGSAAAVAGGLVPISLGGDGGGSIRIPASFCGLYGLKPTAGRVSGYGGTGFGPSVGVVGPIATTADDLALSFSVISGPDPKDPKTLVQPAFSLKDYNKTDSLEGITIAVVPEWNKEVEVPVMVDHINTFVDHFKKLGATVVEIDIKDMDIARAAHSLTISSEMNSFARRFPDNQKDFLPYTRVMMSLVNQATTADYVRSQQIRALMMAQMEDILAKVDLIVAPVTGIQALDLPEGALEHGIMDSQNTIQCTKFASLANFVGIPALTVPSGFNNDKPVGVHFMAGWYNESLLLRVAKICELAPGIERRKPKVSYSSTHVAV</sequence>
<dbReference type="OMA" id="PGWHIDG"/>
<reference evidence="3" key="1">
    <citation type="submission" date="2016-04" db="EMBL/GenBank/DDBJ databases">
        <authorList>
            <person name="Evans L.H."/>
            <person name="Alamgir A."/>
            <person name="Owens N."/>
            <person name="Weber N.D."/>
            <person name="Virtaneva K."/>
            <person name="Barbian K."/>
            <person name="Babar A."/>
            <person name="Rosenke K."/>
        </authorList>
    </citation>
    <scope>NUCLEOTIDE SEQUENCE [LARGE SCALE GENOMIC DNA]</scope>
    <source>
        <strain evidence="3">CBS 101.48</strain>
    </source>
</reference>
<dbReference type="InParanoid" id="A0A163MVR1"/>
<dbReference type="InterPro" id="IPR020556">
    <property type="entry name" value="Amidase_CS"/>
</dbReference>
<dbReference type="GO" id="GO:0003824">
    <property type="term" value="F:catalytic activity"/>
    <property type="evidence" value="ECO:0007669"/>
    <property type="project" value="InterPro"/>
</dbReference>